<evidence type="ECO:0000256" key="1">
    <source>
        <dbReference type="ARBA" id="ARBA00012528"/>
    </source>
</evidence>
<comment type="caution">
    <text evidence="5">The sequence shown here is derived from an EMBL/GenBank/DDBJ whole genome shotgun (WGS) entry which is preliminary data.</text>
</comment>
<feature type="domain" description="GGDEF" evidence="4">
    <location>
        <begin position="202"/>
        <end position="331"/>
    </location>
</feature>
<dbReference type="SUPFAM" id="SSF55073">
    <property type="entry name" value="Nucleotide cyclase"/>
    <property type="match status" value="1"/>
</dbReference>
<evidence type="ECO:0000313" key="5">
    <source>
        <dbReference type="EMBL" id="MDP4529479.1"/>
    </source>
</evidence>
<feature type="transmembrane region" description="Helical" evidence="3">
    <location>
        <begin position="12"/>
        <end position="31"/>
    </location>
</feature>
<dbReference type="InterPro" id="IPR050469">
    <property type="entry name" value="Diguanylate_Cyclase"/>
</dbReference>
<dbReference type="RefSeq" id="WP_305945563.1">
    <property type="nucleotide sequence ID" value="NZ_JAUZVY010000004.1"/>
</dbReference>
<feature type="transmembrane region" description="Helical" evidence="3">
    <location>
        <begin position="110"/>
        <end position="127"/>
    </location>
</feature>
<comment type="catalytic activity">
    <reaction evidence="2">
        <text>2 GTP = 3',3'-c-di-GMP + 2 diphosphate</text>
        <dbReference type="Rhea" id="RHEA:24898"/>
        <dbReference type="ChEBI" id="CHEBI:33019"/>
        <dbReference type="ChEBI" id="CHEBI:37565"/>
        <dbReference type="ChEBI" id="CHEBI:58805"/>
        <dbReference type="EC" id="2.7.7.65"/>
    </reaction>
</comment>
<dbReference type="EMBL" id="JAUZVY010000004">
    <property type="protein sequence ID" value="MDP4529479.1"/>
    <property type="molecule type" value="Genomic_DNA"/>
</dbReference>
<dbReference type="NCBIfam" id="TIGR00254">
    <property type="entry name" value="GGDEF"/>
    <property type="match status" value="1"/>
</dbReference>
<dbReference type="PANTHER" id="PTHR45138">
    <property type="entry name" value="REGULATORY COMPONENTS OF SENSORY TRANSDUCTION SYSTEM"/>
    <property type="match status" value="1"/>
</dbReference>
<evidence type="ECO:0000259" key="4">
    <source>
        <dbReference type="PROSITE" id="PS50887"/>
    </source>
</evidence>
<dbReference type="Pfam" id="PF00990">
    <property type="entry name" value="GGDEF"/>
    <property type="match status" value="1"/>
</dbReference>
<feature type="transmembrane region" description="Helical" evidence="3">
    <location>
        <begin position="139"/>
        <end position="161"/>
    </location>
</feature>
<feature type="transmembrane region" description="Helical" evidence="3">
    <location>
        <begin position="67"/>
        <end position="83"/>
    </location>
</feature>
<evidence type="ECO:0000256" key="2">
    <source>
        <dbReference type="ARBA" id="ARBA00034247"/>
    </source>
</evidence>
<dbReference type="InterPro" id="IPR000160">
    <property type="entry name" value="GGDEF_dom"/>
</dbReference>
<reference evidence="5 6" key="1">
    <citation type="submission" date="2023-08" db="EMBL/GenBank/DDBJ databases">
        <authorList>
            <person name="Joshi A."/>
            <person name="Thite S."/>
        </authorList>
    </citation>
    <scope>NUCLEOTIDE SEQUENCE [LARGE SCALE GENOMIC DNA]</scope>
    <source>
        <strain evidence="5 6">1E1</strain>
    </source>
</reference>
<keyword evidence="6" id="KW-1185">Reference proteome</keyword>
<protein>
    <recommendedName>
        <fullName evidence="1">diguanylate cyclase</fullName>
        <ecNumber evidence="1">2.7.7.65</ecNumber>
    </recommendedName>
</protein>
<gene>
    <name evidence="5" type="ORF">Q3O59_10630</name>
</gene>
<organism evidence="5 6">
    <name type="scientific">Alkalimonas delamerensis</name>
    <dbReference type="NCBI Taxonomy" id="265981"/>
    <lineage>
        <taxon>Bacteria</taxon>
        <taxon>Pseudomonadati</taxon>
        <taxon>Pseudomonadota</taxon>
        <taxon>Gammaproteobacteria</taxon>
        <taxon>Alkalimonas</taxon>
    </lineage>
</organism>
<keyword evidence="5" id="KW-0808">Transferase</keyword>
<keyword evidence="3" id="KW-0812">Transmembrane</keyword>
<proteinExistence type="predicted"/>
<evidence type="ECO:0000313" key="6">
    <source>
        <dbReference type="Proteomes" id="UP001236258"/>
    </source>
</evidence>
<dbReference type="CDD" id="cd01949">
    <property type="entry name" value="GGDEF"/>
    <property type="match status" value="1"/>
</dbReference>
<dbReference type="GO" id="GO:0052621">
    <property type="term" value="F:diguanylate cyclase activity"/>
    <property type="evidence" value="ECO:0007669"/>
    <property type="project" value="UniProtKB-EC"/>
</dbReference>
<accession>A0ABT9GRG9</accession>
<feature type="transmembrane region" description="Helical" evidence="3">
    <location>
        <begin position="37"/>
        <end position="60"/>
    </location>
</feature>
<dbReference type="SMART" id="SM00267">
    <property type="entry name" value="GGDEF"/>
    <property type="match status" value="1"/>
</dbReference>
<keyword evidence="5" id="KW-0548">Nucleotidyltransferase</keyword>
<name>A0ABT9GRG9_9GAMM</name>
<dbReference type="PROSITE" id="PS50887">
    <property type="entry name" value="GGDEF"/>
    <property type="match status" value="1"/>
</dbReference>
<dbReference type="Proteomes" id="UP001236258">
    <property type="component" value="Unassembled WGS sequence"/>
</dbReference>
<sequence>MFARLQQDFHLAMLSLVGLIVFLCVTPYAVYRYWEGSYLVAYVDATLVVATSLAVLYAWLTGNTKGAGLFVASIFCVGVVLVVSSLGPVGLFWTYPFIIFVFFLVPPFRALLLLVLVLVTLLAWSAWLPGTIFDDRVQLTSFVVTATVTSFFSYVFAYRMLVQRRELESMAARDALTGAANRRELDLALEFAAGAGRRSRDKDIALLLLDLDFFKKINDEAGHQAGDQVLVNLVQLLQKHTRLSDQVYRFGGEEFVILLDDVEADEALAVAEKLRQRIAAELQSQTGAVSASIGVALLGPQEAWQSWLARADAALYRAKSGGRNQVVMAQAHTQ</sequence>
<dbReference type="EC" id="2.7.7.65" evidence="1"/>
<evidence type="ECO:0000256" key="3">
    <source>
        <dbReference type="SAM" id="Phobius"/>
    </source>
</evidence>
<dbReference type="PANTHER" id="PTHR45138:SF9">
    <property type="entry name" value="DIGUANYLATE CYCLASE DGCM-RELATED"/>
    <property type="match status" value="1"/>
</dbReference>
<dbReference type="InterPro" id="IPR043128">
    <property type="entry name" value="Rev_trsase/Diguanyl_cyclase"/>
</dbReference>
<keyword evidence="3" id="KW-1133">Transmembrane helix</keyword>
<dbReference type="Gene3D" id="3.30.70.270">
    <property type="match status" value="1"/>
</dbReference>
<dbReference type="InterPro" id="IPR029787">
    <property type="entry name" value="Nucleotide_cyclase"/>
</dbReference>
<keyword evidence="3" id="KW-0472">Membrane</keyword>